<accession>A0A915YRC0</accession>
<feature type="region of interest" description="Disordered" evidence="1">
    <location>
        <begin position="65"/>
        <end position="92"/>
    </location>
</feature>
<evidence type="ECO:0000313" key="2">
    <source>
        <dbReference type="EMBL" id="CAB5320716.1"/>
    </source>
</evidence>
<feature type="compositionally biased region" description="Polar residues" evidence="1">
    <location>
        <begin position="73"/>
        <end position="92"/>
    </location>
</feature>
<reference evidence="2" key="1">
    <citation type="submission" date="2020-05" db="EMBL/GenBank/DDBJ databases">
        <authorList>
            <person name="Rincon C."/>
            <person name="Sanders R I."/>
            <person name="Robbins C."/>
            <person name="Chaturvedi A."/>
        </authorList>
    </citation>
    <scope>NUCLEOTIDE SEQUENCE</scope>
    <source>
        <strain evidence="2">CHB12</strain>
    </source>
</reference>
<sequence>MGELSQFVRKMKDSTPVNDLTLYNDINTQQNNDLSNLQQNIMENNKRQWDVVKTQLDNIIIQELEPLNKKQKGTSTSYPDDSLEEGSTSARY</sequence>
<dbReference type="OrthoDB" id="10336227at2759"/>
<evidence type="ECO:0000256" key="1">
    <source>
        <dbReference type="SAM" id="MobiDB-lite"/>
    </source>
</evidence>
<comment type="caution">
    <text evidence="2">The sequence shown here is derived from an EMBL/GenBank/DDBJ whole genome shotgun (WGS) entry which is preliminary data.</text>
</comment>
<dbReference type="AlphaFoldDB" id="A0A915YRC0"/>
<gene>
    <name evidence="2" type="ORF">CHRIB12_LOCUS2180</name>
</gene>
<name>A0A915YRC0_9GLOM</name>
<dbReference type="EMBL" id="CAGKOT010000003">
    <property type="protein sequence ID" value="CAB5320716.1"/>
    <property type="molecule type" value="Genomic_DNA"/>
</dbReference>
<evidence type="ECO:0000313" key="3">
    <source>
        <dbReference type="Proteomes" id="UP000684084"/>
    </source>
</evidence>
<organism evidence="2 3">
    <name type="scientific">Rhizophagus irregularis</name>
    <dbReference type="NCBI Taxonomy" id="588596"/>
    <lineage>
        <taxon>Eukaryota</taxon>
        <taxon>Fungi</taxon>
        <taxon>Fungi incertae sedis</taxon>
        <taxon>Mucoromycota</taxon>
        <taxon>Glomeromycotina</taxon>
        <taxon>Glomeromycetes</taxon>
        <taxon>Glomerales</taxon>
        <taxon>Glomeraceae</taxon>
        <taxon>Rhizophagus</taxon>
    </lineage>
</organism>
<proteinExistence type="predicted"/>
<protein>
    <submittedName>
        <fullName evidence="2">Uncharacterized protein</fullName>
    </submittedName>
</protein>
<dbReference type="Proteomes" id="UP000684084">
    <property type="component" value="Unassembled WGS sequence"/>
</dbReference>